<evidence type="ECO:0000259" key="3">
    <source>
        <dbReference type="Pfam" id="PF02036"/>
    </source>
</evidence>
<reference evidence="4 5" key="1">
    <citation type="submission" date="2019-08" db="EMBL/GenBank/DDBJ databases">
        <authorList>
            <person name="Peeters C."/>
        </authorList>
    </citation>
    <scope>NUCLEOTIDE SEQUENCE [LARGE SCALE GENOMIC DNA]</scope>
    <source>
        <strain evidence="4 5">LMG 31114</strain>
    </source>
</reference>
<accession>A0A5E4W1W9</accession>
<dbReference type="GO" id="GO:0005737">
    <property type="term" value="C:cytoplasm"/>
    <property type="evidence" value="ECO:0007669"/>
    <property type="project" value="UniProtKB-SubCell"/>
</dbReference>
<dbReference type="Proteomes" id="UP000366945">
    <property type="component" value="Unassembled WGS sequence"/>
</dbReference>
<dbReference type="InterPro" id="IPR038989">
    <property type="entry name" value="UbiJ"/>
</dbReference>
<keyword evidence="1" id="KW-0963">Cytoplasm</keyword>
<dbReference type="PANTHER" id="PTHR38693:SF1">
    <property type="entry name" value="UBIQUINONE BIOSYNTHESIS ACCESSORY FACTOR UBIJ"/>
    <property type="match status" value="1"/>
</dbReference>
<dbReference type="HAMAP" id="MF_02215">
    <property type="entry name" value="UbiJ"/>
    <property type="match status" value="1"/>
</dbReference>
<feature type="domain" description="SCP2" evidence="3">
    <location>
        <begin position="46"/>
        <end position="137"/>
    </location>
</feature>
<comment type="similarity">
    <text evidence="1">Belongs to the UbiJ family.</text>
</comment>
<protein>
    <recommendedName>
        <fullName evidence="1">Ubiquinone biosynthesis accessory factor UbiJ</fullName>
    </recommendedName>
</protein>
<sequence length="237" mass="25630">MKRGLFCFCRPQAVVLRATSFGATGVLRRPAAKLMTVAAKAFAATVNHLLAREPWARERLRHHVGASARLAMSPFDLRLQVGDDGYLAAFEADTPCDVSIAVPPSALADFAGGGQAAVMRHVKIEGDAEFANTVSYLAQHLRWEAAEDLSKVIGDAAAHRVTETGKAAVAGARRTGATFARSLTDYFVEENPLLVARPRLDAMRADIGTLRDDLARLEKRLEKLERQPGVPRSTGGR</sequence>
<evidence type="ECO:0000313" key="4">
    <source>
        <dbReference type="EMBL" id="VVE17696.1"/>
    </source>
</evidence>
<dbReference type="UniPathway" id="UPA00232"/>
<proteinExistence type="inferred from homology"/>
<gene>
    <name evidence="1" type="primary">ubiJ</name>
    <name evidence="4" type="ORF">PPN31114_02989</name>
</gene>
<dbReference type="Pfam" id="PF02036">
    <property type="entry name" value="SCP2"/>
    <property type="match status" value="1"/>
</dbReference>
<keyword evidence="2" id="KW-0175">Coiled coil</keyword>
<keyword evidence="5" id="KW-1185">Reference proteome</keyword>
<evidence type="ECO:0000256" key="2">
    <source>
        <dbReference type="SAM" id="Coils"/>
    </source>
</evidence>
<evidence type="ECO:0000256" key="1">
    <source>
        <dbReference type="HAMAP-Rule" id="MF_02215"/>
    </source>
</evidence>
<comment type="subcellular location">
    <subcellularLocation>
        <location evidence="1">Cytoplasm</location>
    </subcellularLocation>
</comment>
<comment type="pathway">
    <text evidence="1">Cofactor biosynthesis; ubiquinone biosynthesis.</text>
</comment>
<dbReference type="AlphaFoldDB" id="A0A5E4W1W9"/>
<keyword evidence="1" id="KW-0831">Ubiquinone biosynthesis</keyword>
<comment type="function">
    <text evidence="1">Required for ubiquinone (coenzyme Q) biosynthesis. Binds hydrophobic ubiquinone biosynthetic intermediates via its SCP2 domain and is essential for the stability of the Ubi complex. May constitute a docking platform where Ubi enzymes assemble and access their SCP2-bound polyprenyl substrates.</text>
</comment>
<name>A0A5E4W1W9_9BURK</name>
<dbReference type="InterPro" id="IPR003033">
    <property type="entry name" value="SCP2_sterol-bd_dom"/>
</dbReference>
<dbReference type="PANTHER" id="PTHR38693">
    <property type="entry name" value="UBIQUINONE BIOSYNTHESIS PROTEIN UBIJ"/>
    <property type="match status" value="1"/>
</dbReference>
<evidence type="ECO:0000313" key="5">
    <source>
        <dbReference type="Proteomes" id="UP000366945"/>
    </source>
</evidence>
<dbReference type="GO" id="GO:0006744">
    <property type="term" value="P:ubiquinone biosynthetic process"/>
    <property type="evidence" value="ECO:0007669"/>
    <property type="project" value="UniProtKB-UniRule"/>
</dbReference>
<organism evidence="4 5">
    <name type="scientific">Pandoraea pneumonica</name>
    <dbReference type="NCBI Taxonomy" id="2508299"/>
    <lineage>
        <taxon>Bacteria</taxon>
        <taxon>Pseudomonadati</taxon>
        <taxon>Pseudomonadota</taxon>
        <taxon>Betaproteobacteria</taxon>
        <taxon>Burkholderiales</taxon>
        <taxon>Burkholderiaceae</taxon>
        <taxon>Pandoraea</taxon>
    </lineage>
</organism>
<feature type="coiled-coil region" evidence="2">
    <location>
        <begin position="200"/>
        <end position="227"/>
    </location>
</feature>
<dbReference type="EMBL" id="CABPSK010000002">
    <property type="protein sequence ID" value="VVE17696.1"/>
    <property type="molecule type" value="Genomic_DNA"/>
</dbReference>